<accession>C8VLN7</accession>
<evidence type="ECO:0000313" key="13">
    <source>
        <dbReference type="Proteomes" id="UP000000560"/>
    </source>
</evidence>
<keyword evidence="5 9" id="KW-0479">Metal-binding</keyword>
<dbReference type="GO" id="GO:0008270">
    <property type="term" value="F:zinc ion binding"/>
    <property type="evidence" value="ECO:0007669"/>
    <property type="project" value="InterPro"/>
</dbReference>
<evidence type="ECO:0000256" key="9">
    <source>
        <dbReference type="RuleBase" id="RU361277"/>
    </source>
</evidence>
<evidence type="ECO:0000256" key="8">
    <source>
        <dbReference type="ARBA" id="ARBA00023027"/>
    </source>
</evidence>
<reference evidence="13" key="1">
    <citation type="journal article" date="2005" name="Nature">
        <title>Sequencing of Aspergillus nidulans and comparative analysis with A. fumigatus and A. oryzae.</title>
        <authorList>
            <person name="Galagan J.E."/>
            <person name="Calvo S.E."/>
            <person name="Cuomo C."/>
            <person name="Ma L.J."/>
            <person name="Wortman J.R."/>
            <person name="Batzoglou S."/>
            <person name="Lee S.I."/>
            <person name="Basturkmen M."/>
            <person name="Spevak C.C."/>
            <person name="Clutterbuck J."/>
            <person name="Kapitonov V."/>
            <person name="Jurka J."/>
            <person name="Scazzocchio C."/>
            <person name="Farman M."/>
            <person name="Butler J."/>
            <person name="Purcell S."/>
            <person name="Harris S."/>
            <person name="Braus G.H."/>
            <person name="Draht O."/>
            <person name="Busch S."/>
            <person name="D'Enfert C."/>
            <person name="Bouchier C."/>
            <person name="Goldman G.H."/>
            <person name="Bell-Pedersen D."/>
            <person name="Griffiths-Jones S."/>
            <person name="Doonan J.H."/>
            <person name="Yu J."/>
            <person name="Vienken K."/>
            <person name="Pain A."/>
            <person name="Freitag M."/>
            <person name="Selker E.U."/>
            <person name="Archer D.B."/>
            <person name="Penalva M.A."/>
            <person name="Oakley B.R."/>
            <person name="Momany M."/>
            <person name="Tanaka T."/>
            <person name="Kumagai T."/>
            <person name="Asai K."/>
            <person name="Machida M."/>
            <person name="Nierman W.C."/>
            <person name="Denning D.W."/>
            <person name="Caddick M."/>
            <person name="Hynes M."/>
            <person name="Paoletti M."/>
            <person name="Fischer R."/>
            <person name="Miller B."/>
            <person name="Dyer P."/>
            <person name="Sachs M.S."/>
            <person name="Osmani S.A."/>
            <person name="Birren B.W."/>
        </authorList>
    </citation>
    <scope>NUCLEOTIDE SEQUENCE [LARGE SCALE GENOMIC DNA]</scope>
    <source>
        <strain evidence="13">FGSC A4 / ATCC 38163 / CBS 112.46 / NRRL 194 / M139</strain>
    </source>
</reference>
<dbReference type="SUPFAM" id="SSF50129">
    <property type="entry name" value="GroES-like"/>
    <property type="match status" value="1"/>
</dbReference>
<dbReference type="Gene3D" id="3.90.180.10">
    <property type="entry name" value="Medium-chain alcohol dehydrogenases, catalytic domain"/>
    <property type="match status" value="1"/>
</dbReference>
<evidence type="ECO:0000313" key="12">
    <source>
        <dbReference type="EMBL" id="CBF86100.1"/>
    </source>
</evidence>
<dbReference type="InterPro" id="IPR002328">
    <property type="entry name" value="ADH_Zn_CS"/>
</dbReference>
<dbReference type="RefSeq" id="XP_659665.1">
    <property type="nucleotide sequence ID" value="XM_654573.2"/>
</dbReference>
<protein>
    <submittedName>
        <fullName evidence="12">Alcohol dehydrogenase, putative (AFU_orthologue AFUA_2G04590)</fullName>
    </submittedName>
</protein>
<organism evidence="12 13">
    <name type="scientific">Emericella nidulans (strain FGSC A4 / ATCC 38163 / CBS 112.46 / NRRL 194 / M139)</name>
    <name type="common">Aspergillus nidulans</name>
    <dbReference type="NCBI Taxonomy" id="227321"/>
    <lineage>
        <taxon>Eukaryota</taxon>
        <taxon>Fungi</taxon>
        <taxon>Dikarya</taxon>
        <taxon>Ascomycota</taxon>
        <taxon>Pezizomycotina</taxon>
        <taxon>Eurotiomycetes</taxon>
        <taxon>Eurotiomycetidae</taxon>
        <taxon>Eurotiales</taxon>
        <taxon>Aspergillaceae</taxon>
        <taxon>Aspergillus</taxon>
        <taxon>Aspergillus subgen. Nidulantes</taxon>
    </lineage>
</organism>
<comment type="cofactor">
    <cofactor evidence="1 9">
        <name>Zn(2+)</name>
        <dbReference type="ChEBI" id="CHEBI:29105"/>
    </cofactor>
</comment>
<evidence type="ECO:0000256" key="7">
    <source>
        <dbReference type="ARBA" id="ARBA00023002"/>
    </source>
</evidence>
<dbReference type="InterPro" id="IPR036291">
    <property type="entry name" value="NAD(P)-bd_dom_sf"/>
</dbReference>
<keyword evidence="13" id="KW-1185">Reference proteome</keyword>
<sequence length="439" mass="46273">MAEIPKVQTVALVREIGGPVEFPNDYPVPTPGNNEVLAKVLYTGDAVAPGPDGIPITKFKLPHIGGHEGVGRIVALGPGCGPDLKLGTLVGIRFASRVCRRCEYCLAGTEQYCLKGTNHLHHEDGSFQEYIALDADYLTILPDDVDPKTIAPVLCAGITAYKAVLGANIRAGHWLVVVGAGGGLGHMAVQYAKVLGAQVIGIDAPDKRDFVLSVGATEFVDFVNTDPVQRVHEITGLGAHSAVVTAGSGKAFAHPRELAAQESSPSTIFNSFTSNTAFKLGLALRTRILSLPSSQRKPALISISLGGSNGPTGAPHVVFQCATEPGTVPDNEVWVRRKRNTVERWGVSSWLMRRKIFAGLEGASADGIGAEEAFVRKYALVSSSGGKIADDYAIHGGGFPIRVKGVDGIVGVVVVSGLKQEDDHQVIVEVVQELIAQGN</sequence>
<gene>
    <name evidence="12" type="ORF">ANIA_02061</name>
</gene>
<evidence type="ECO:0000256" key="3">
    <source>
        <dbReference type="ARBA" id="ARBA00008072"/>
    </source>
</evidence>
<dbReference type="Pfam" id="PF08240">
    <property type="entry name" value="ADH_N"/>
    <property type="match status" value="1"/>
</dbReference>
<feature type="domain" description="Alcohol dehydrogenase-like C-terminal" evidence="10">
    <location>
        <begin position="183"/>
        <end position="253"/>
    </location>
</feature>
<keyword evidence="4" id="KW-0963">Cytoplasm</keyword>
<dbReference type="Pfam" id="PF00107">
    <property type="entry name" value="ADH_zinc_N"/>
    <property type="match status" value="1"/>
</dbReference>
<dbReference type="SUPFAM" id="SSF51735">
    <property type="entry name" value="NAD(P)-binding Rossmann-fold domains"/>
    <property type="match status" value="1"/>
</dbReference>
<dbReference type="InterPro" id="IPR011032">
    <property type="entry name" value="GroES-like_sf"/>
</dbReference>
<evidence type="ECO:0000256" key="5">
    <source>
        <dbReference type="ARBA" id="ARBA00022723"/>
    </source>
</evidence>
<dbReference type="FunFam" id="3.40.50.720:FF:000039">
    <property type="entry name" value="Alcohol dehydrogenase AdhP"/>
    <property type="match status" value="1"/>
</dbReference>
<dbReference type="eggNOG" id="KOG0023">
    <property type="taxonomic scope" value="Eukaryota"/>
</dbReference>
<evidence type="ECO:0000256" key="6">
    <source>
        <dbReference type="ARBA" id="ARBA00022833"/>
    </source>
</evidence>
<dbReference type="PROSITE" id="PS00059">
    <property type="entry name" value="ADH_ZINC"/>
    <property type="match status" value="1"/>
</dbReference>
<comment type="similarity">
    <text evidence="3 9">Belongs to the zinc-containing alcohol dehydrogenase family.</text>
</comment>
<evidence type="ECO:0000256" key="4">
    <source>
        <dbReference type="ARBA" id="ARBA00022490"/>
    </source>
</evidence>
<accession>Q5BBL9</accession>
<dbReference type="FunFam" id="3.30.450.150:FF:000005">
    <property type="entry name" value="UPF0303 protein Ping_1243"/>
    <property type="match status" value="1"/>
</dbReference>
<evidence type="ECO:0000259" key="10">
    <source>
        <dbReference type="Pfam" id="PF00107"/>
    </source>
</evidence>
<reference evidence="13" key="2">
    <citation type="journal article" date="2009" name="Fungal Genet. Biol.">
        <title>The 2008 update of the Aspergillus nidulans genome annotation: a community effort.</title>
        <authorList>
            <person name="Wortman J.R."/>
            <person name="Gilsenan J.M."/>
            <person name="Joardar V."/>
            <person name="Deegan J."/>
            <person name="Clutterbuck J."/>
            <person name="Andersen M.R."/>
            <person name="Archer D."/>
            <person name="Bencina M."/>
            <person name="Braus G."/>
            <person name="Coutinho P."/>
            <person name="von Dohren H."/>
            <person name="Doonan J."/>
            <person name="Driessen A.J."/>
            <person name="Durek P."/>
            <person name="Espeso E."/>
            <person name="Fekete E."/>
            <person name="Flipphi M."/>
            <person name="Estrada C.G."/>
            <person name="Geysens S."/>
            <person name="Goldman G."/>
            <person name="de Groot P.W."/>
            <person name="Hansen K."/>
            <person name="Harris S.D."/>
            <person name="Heinekamp T."/>
            <person name="Helmstaedt K."/>
            <person name="Henrissat B."/>
            <person name="Hofmann G."/>
            <person name="Homan T."/>
            <person name="Horio T."/>
            <person name="Horiuchi H."/>
            <person name="James S."/>
            <person name="Jones M."/>
            <person name="Karaffa L."/>
            <person name="Karanyi Z."/>
            <person name="Kato M."/>
            <person name="Keller N."/>
            <person name="Kelly D.E."/>
            <person name="Kiel J.A."/>
            <person name="Kim J.M."/>
            <person name="van der Klei I.J."/>
            <person name="Klis F.M."/>
            <person name="Kovalchuk A."/>
            <person name="Krasevec N."/>
            <person name="Kubicek C.P."/>
            <person name="Liu B."/>
            <person name="Maccabe A."/>
            <person name="Meyer V."/>
            <person name="Mirabito P."/>
            <person name="Miskei M."/>
            <person name="Mos M."/>
            <person name="Mullins J."/>
            <person name="Nelson D.R."/>
            <person name="Nielsen J."/>
            <person name="Oakley B.R."/>
            <person name="Osmani S.A."/>
            <person name="Pakula T."/>
            <person name="Paszewski A."/>
            <person name="Paulsen I."/>
            <person name="Pilsyk S."/>
            <person name="Pocsi I."/>
            <person name="Punt P.J."/>
            <person name="Ram A.F."/>
            <person name="Ren Q."/>
            <person name="Robellet X."/>
            <person name="Robson G."/>
            <person name="Seiboth B."/>
            <person name="van Solingen P."/>
            <person name="Specht T."/>
            <person name="Sun J."/>
            <person name="Taheri-Talesh N."/>
            <person name="Takeshita N."/>
            <person name="Ussery D."/>
            <person name="vanKuyk P.A."/>
            <person name="Visser H."/>
            <person name="van de Vondervoort P.J."/>
            <person name="de Vries R.P."/>
            <person name="Walton J."/>
            <person name="Xiang X."/>
            <person name="Xiong Y."/>
            <person name="Zeng A.P."/>
            <person name="Brandt B.W."/>
            <person name="Cornell M.J."/>
            <person name="van den Hondel C.A."/>
            <person name="Visser J."/>
            <person name="Oliver S.G."/>
            <person name="Turner G."/>
        </authorList>
    </citation>
    <scope>GENOME REANNOTATION</scope>
    <source>
        <strain evidence="13">FGSC A4 / ATCC 38163 / CBS 112.46 / NRRL 194 / M139</strain>
    </source>
</reference>
<dbReference type="GO" id="GO:0004022">
    <property type="term" value="F:alcohol dehydrogenase (NAD+) activity"/>
    <property type="evidence" value="ECO:0000318"/>
    <property type="project" value="GO_Central"/>
</dbReference>
<dbReference type="Gene3D" id="3.30.450.150">
    <property type="entry name" value="Haem-degrading domain"/>
    <property type="match status" value="1"/>
</dbReference>
<dbReference type="Pfam" id="PF03928">
    <property type="entry name" value="HbpS-like"/>
    <property type="match status" value="1"/>
</dbReference>
<dbReference type="InterPro" id="IPR005624">
    <property type="entry name" value="PduO/GlcC-like"/>
</dbReference>
<evidence type="ECO:0000256" key="1">
    <source>
        <dbReference type="ARBA" id="ARBA00001947"/>
    </source>
</evidence>
<dbReference type="InterPro" id="IPR013154">
    <property type="entry name" value="ADH-like_N"/>
</dbReference>
<dbReference type="Gene3D" id="3.40.50.720">
    <property type="entry name" value="NAD(P)-binding Rossmann-like Domain"/>
    <property type="match status" value="1"/>
</dbReference>
<dbReference type="EMBL" id="BN001307">
    <property type="protein sequence ID" value="CBF86100.1"/>
    <property type="molecule type" value="Genomic_DNA"/>
</dbReference>
<comment type="subcellular location">
    <subcellularLocation>
        <location evidence="2">Cytoplasm</location>
    </subcellularLocation>
</comment>
<dbReference type="PANTHER" id="PTHR42940:SF6">
    <property type="entry name" value="DEHYDROGENASE, PUTATIVE (AFU_ORTHOLOGUE AFUA_2G04590)-RELATED"/>
    <property type="match status" value="1"/>
</dbReference>
<dbReference type="InterPro" id="IPR013149">
    <property type="entry name" value="ADH-like_C"/>
</dbReference>
<dbReference type="STRING" id="227321.Q5BBL9"/>
<evidence type="ECO:0000256" key="2">
    <source>
        <dbReference type="ARBA" id="ARBA00004496"/>
    </source>
</evidence>
<dbReference type="InterPro" id="IPR038084">
    <property type="entry name" value="PduO/GlcC-like_sf"/>
</dbReference>
<feature type="domain" description="Alcohol dehydrogenase-like N-terminal" evidence="11">
    <location>
        <begin position="57"/>
        <end position="143"/>
    </location>
</feature>
<dbReference type="SUPFAM" id="SSF143744">
    <property type="entry name" value="GlcG-like"/>
    <property type="match status" value="1"/>
</dbReference>
<dbReference type="GeneID" id="2874838"/>
<evidence type="ECO:0000259" key="11">
    <source>
        <dbReference type="Pfam" id="PF08240"/>
    </source>
</evidence>
<keyword evidence="8" id="KW-0520">NAD</keyword>
<dbReference type="KEGG" id="ani:ANIA_02061"/>
<keyword evidence="6 9" id="KW-0862">Zinc</keyword>
<dbReference type="OrthoDB" id="2209940at2759"/>
<dbReference type="AlphaFoldDB" id="Q5BBL9"/>
<keyword evidence="7" id="KW-0560">Oxidoreductase</keyword>
<dbReference type="HOGENOM" id="CLU_624081_0_0_1"/>
<proteinExistence type="inferred from homology"/>
<dbReference type="PANTHER" id="PTHR42940">
    <property type="entry name" value="ALCOHOL DEHYDROGENASE 1-RELATED"/>
    <property type="match status" value="1"/>
</dbReference>
<name>Q5BBL9_EMENI</name>
<dbReference type="GO" id="GO:0005737">
    <property type="term" value="C:cytoplasm"/>
    <property type="evidence" value="ECO:0000318"/>
    <property type="project" value="GO_Central"/>
</dbReference>
<dbReference type="Proteomes" id="UP000000560">
    <property type="component" value="Chromosome VII"/>
</dbReference>
<dbReference type="InParanoid" id="Q5BBL9"/>